<evidence type="ECO:0000313" key="4">
    <source>
        <dbReference type="Proteomes" id="UP000185487"/>
    </source>
</evidence>
<reference evidence="3 5" key="2">
    <citation type="submission" date="2016-10" db="EMBL/GenBank/DDBJ databases">
        <authorList>
            <person name="Varghese N."/>
            <person name="Submissions S."/>
        </authorList>
    </citation>
    <scope>NUCLEOTIDE SEQUENCE [LARGE SCALE GENOMIC DNA]</scope>
    <source>
        <strain evidence="3 5">CBMB27</strain>
    </source>
</reference>
<name>A0AAE8L9Q7_9HYPH</name>
<geneLocation type="plasmid" evidence="2 4">
    <name>CBMB27-p1</name>
</geneLocation>
<evidence type="ECO:0000313" key="2">
    <source>
        <dbReference type="EMBL" id="APT35051.1"/>
    </source>
</evidence>
<sequence length="119" mass="13044">MATQTPSIETLKRGLNDFASAATDRPPTIRQMVHDLHEEIEAALRARRTFAQIAEHLTSQGVKVSQSSLQLYHRERRRELAGDPPPERARTSKSSASSPAPSAASAPNATSTARFKRPL</sequence>
<proteinExistence type="predicted"/>
<dbReference type="Proteomes" id="UP000199140">
    <property type="component" value="Unassembled WGS sequence"/>
</dbReference>
<dbReference type="AlphaFoldDB" id="A0AAE8L9Q7"/>
<dbReference type="EMBL" id="FOPK01000048">
    <property type="protein sequence ID" value="SFH71199.1"/>
    <property type="molecule type" value="Genomic_DNA"/>
</dbReference>
<evidence type="ECO:0000313" key="3">
    <source>
        <dbReference type="EMBL" id="SFH71199.1"/>
    </source>
</evidence>
<gene>
    <name evidence="2" type="ORF">MCBMB27_05760</name>
    <name evidence="3" type="ORF">SAMN05192567_14814</name>
</gene>
<reference evidence="2 4" key="1">
    <citation type="submission" date="2016-04" db="EMBL/GenBank/DDBJ databases">
        <title>Complete genome sequencing and analysis of CBMB27, Methylobacterium phyllosphaerae isolated from leaf tissues of rice (Oryza sativa L.).</title>
        <authorList>
            <person name="Lee Y."/>
            <person name="Hwangbo K."/>
            <person name="Chung H."/>
            <person name="Yoo J."/>
            <person name="Kim K.Y."/>
            <person name="Sa T.M."/>
            <person name="Um Y."/>
            <person name="Madhaiyan M."/>
        </authorList>
    </citation>
    <scope>NUCLEOTIDE SEQUENCE [LARGE SCALE GENOMIC DNA]</scope>
    <source>
        <strain evidence="2 4">CBMB27</strain>
        <plasmid evidence="2 4">CBMB27-p1</plasmid>
    </source>
</reference>
<evidence type="ECO:0000313" key="5">
    <source>
        <dbReference type="Proteomes" id="UP000199140"/>
    </source>
</evidence>
<feature type="region of interest" description="Disordered" evidence="1">
    <location>
        <begin position="74"/>
        <end position="119"/>
    </location>
</feature>
<protein>
    <submittedName>
        <fullName evidence="3">Uncharacterized protein</fullName>
    </submittedName>
</protein>
<feature type="region of interest" description="Disordered" evidence="1">
    <location>
        <begin position="1"/>
        <end position="26"/>
    </location>
</feature>
<keyword evidence="2" id="KW-0614">Plasmid</keyword>
<dbReference type="Proteomes" id="UP000185487">
    <property type="component" value="Plasmid CBMB27-p1"/>
</dbReference>
<organism evidence="3 5">
    <name type="scientific">Methylobacterium phyllosphaerae</name>
    <dbReference type="NCBI Taxonomy" id="418223"/>
    <lineage>
        <taxon>Bacteria</taxon>
        <taxon>Pseudomonadati</taxon>
        <taxon>Pseudomonadota</taxon>
        <taxon>Alphaproteobacteria</taxon>
        <taxon>Hyphomicrobiales</taxon>
        <taxon>Methylobacteriaceae</taxon>
        <taxon>Methylobacterium</taxon>
    </lineage>
</organism>
<keyword evidence="4" id="KW-1185">Reference proteome</keyword>
<dbReference type="KEGG" id="mphy:MCBMB27_05760"/>
<accession>A0AAE8L9Q7</accession>
<evidence type="ECO:0000256" key="1">
    <source>
        <dbReference type="SAM" id="MobiDB-lite"/>
    </source>
</evidence>
<feature type="compositionally biased region" description="Basic and acidic residues" evidence="1">
    <location>
        <begin position="77"/>
        <end position="90"/>
    </location>
</feature>
<feature type="compositionally biased region" description="Low complexity" evidence="1">
    <location>
        <begin position="92"/>
        <end position="113"/>
    </location>
</feature>
<dbReference type="EMBL" id="CP015368">
    <property type="protein sequence ID" value="APT35051.1"/>
    <property type="molecule type" value="Genomic_DNA"/>
</dbReference>